<dbReference type="InterPro" id="IPR022813">
    <property type="entry name" value="SecD/SecF_arch_bac"/>
</dbReference>
<keyword evidence="8" id="KW-0811">Translocation</keyword>
<gene>
    <name evidence="12" type="ORF">METZ01_LOCUS166978</name>
</gene>
<dbReference type="Pfam" id="PF07549">
    <property type="entry name" value="Sec_GG"/>
    <property type="match status" value="1"/>
</dbReference>
<evidence type="ECO:0000256" key="6">
    <source>
        <dbReference type="ARBA" id="ARBA00022927"/>
    </source>
</evidence>
<feature type="domain" description="Protein export membrane protein SecD/SecF C-terminal" evidence="11">
    <location>
        <begin position="107"/>
        <end position="287"/>
    </location>
</feature>
<evidence type="ECO:0000256" key="9">
    <source>
        <dbReference type="ARBA" id="ARBA00023136"/>
    </source>
</evidence>
<protein>
    <recommendedName>
        <fullName evidence="2">Protein translocase subunit SecF</fullName>
    </recommendedName>
</protein>
<dbReference type="SUPFAM" id="SSF82866">
    <property type="entry name" value="Multidrug efflux transporter AcrB transmembrane domain"/>
    <property type="match status" value="1"/>
</dbReference>
<dbReference type="FunFam" id="1.20.1640.10:FF:000024">
    <property type="entry name" value="Multifunctional fusion protein"/>
    <property type="match status" value="1"/>
</dbReference>
<dbReference type="InterPro" id="IPR055344">
    <property type="entry name" value="SecD_SecF_C_bact"/>
</dbReference>
<keyword evidence="9 10" id="KW-0472">Membrane</keyword>
<dbReference type="GO" id="GO:0006886">
    <property type="term" value="P:intracellular protein transport"/>
    <property type="evidence" value="ECO:0007669"/>
    <property type="project" value="InterPro"/>
</dbReference>
<evidence type="ECO:0000256" key="1">
    <source>
        <dbReference type="ARBA" id="ARBA00004651"/>
    </source>
</evidence>
<reference evidence="12" key="1">
    <citation type="submission" date="2018-05" db="EMBL/GenBank/DDBJ databases">
        <authorList>
            <person name="Lanie J.A."/>
            <person name="Ng W.-L."/>
            <person name="Kazmierczak K.M."/>
            <person name="Andrzejewski T.M."/>
            <person name="Davidsen T.M."/>
            <person name="Wayne K.J."/>
            <person name="Tettelin H."/>
            <person name="Glass J.I."/>
            <person name="Rusch D."/>
            <person name="Podicherti R."/>
            <person name="Tsui H.-C.T."/>
            <person name="Winkler M.E."/>
        </authorList>
    </citation>
    <scope>NUCLEOTIDE SEQUENCE</scope>
</reference>
<feature type="transmembrane region" description="Helical" evidence="10">
    <location>
        <begin position="156"/>
        <end position="177"/>
    </location>
</feature>
<feature type="transmembrane region" description="Helical" evidence="10">
    <location>
        <begin position="258"/>
        <end position="285"/>
    </location>
</feature>
<accession>A0A382BKC4</accession>
<keyword evidence="7 10" id="KW-1133">Transmembrane helix</keyword>
<evidence type="ECO:0000256" key="5">
    <source>
        <dbReference type="ARBA" id="ARBA00022692"/>
    </source>
</evidence>
<evidence type="ECO:0000256" key="3">
    <source>
        <dbReference type="ARBA" id="ARBA00022448"/>
    </source>
</evidence>
<organism evidence="12">
    <name type="scientific">marine metagenome</name>
    <dbReference type="NCBI Taxonomy" id="408172"/>
    <lineage>
        <taxon>unclassified sequences</taxon>
        <taxon>metagenomes</taxon>
        <taxon>ecological metagenomes</taxon>
    </lineage>
</organism>
<keyword evidence="4" id="KW-1003">Cell membrane</keyword>
<evidence type="ECO:0000256" key="8">
    <source>
        <dbReference type="ARBA" id="ARBA00023010"/>
    </source>
</evidence>
<feature type="transmembrane region" description="Helical" evidence="10">
    <location>
        <begin position="183"/>
        <end position="204"/>
    </location>
</feature>
<dbReference type="NCBIfam" id="TIGR00966">
    <property type="entry name" value="transloc_SecF"/>
    <property type="match status" value="1"/>
</dbReference>
<proteinExistence type="inferred from homology"/>
<dbReference type="Gene3D" id="1.20.1640.10">
    <property type="entry name" value="Multidrug efflux transporter AcrB transmembrane domain"/>
    <property type="match status" value="1"/>
</dbReference>
<dbReference type="GO" id="GO:0015450">
    <property type="term" value="F:protein-transporting ATPase activity"/>
    <property type="evidence" value="ECO:0007669"/>
    <property type="project" value="InterPro"/>
</dbReference>
<dbReference type="Pfam" id="PF02355">
    <property type="entry name" value="SecD_SecF_C"/>
    <property type="match status" value="1"/>
</dbReference>
<dbReference type="HAMAP" id="MF_01464_B">
    <property type="entry name" value="SecF_B"/>
    <property type="match status" value="1"/>
</dbReference>
<dbReference type="GO" id="GO:0005886">
    <property type="term" value="C:plasma membrane"/>
    <property type="evidence" value="ECO:0007669"/>
    <property type="project" value="UniProtKB-SubCell"/>
</dbReference>
<keyword evidence="5 10" id="KW-0812">Transmembrane</keyword>
<feature type="transmembrane region" description="Helical" evidence="10">
    <location>
        <begin position="132"/>
        <end position="149"/>
    </location>
</feature>
<feature type="transmembrane region" description="Helical" evidence="10">
    <location>
        <begin position="234"/>
        <end position="252"/>
    </location>
</feature>
<keyword evidence="6" id="KW-0653">Protein transport</keyword>
<dbReference type="NCBIfam" id="TIGR00916">
    <property type="entry name" value="2A0604s01"/>
    <property type="match status" value="1"/>
</dbReference>
<dbReference type="PANTHER" id="PTHR30081:SF8">
    <property type="entry name" value="PROTEIN TRANSLOCASE SUBUNIT SECF"/>
    <property type="match status" value="1"/>
</dbReference>
<dbReference type="AlphaFoldDB" id="A0A382BKC4"/>
<evidence type="ECO:0000256" key="7">
    <source>
        <dbReference type="ARBA" id="ARBA00022989"/>
    </source>
</evidence>
<feature type="transmembrane region" description="Helical" evidence="10">
    <location>
        <begin position="20"/>
        <end position="38"/>
    </location>
</feature>
<dbReference type="PANTHER" id="PTHR30081">
    <property type="entry name" value="PROTEIN-EXPORT MEMBRANE PROTEIN SEC"/>
    <property type="match status" value="1"/>
</dbReference>
<sequence length="295" mass="32574">MRLLKKTNINFISKQKFTAFLSLALIIAGIASLIMKGGPLLSIDFTGGTVAQVKFENPVELAQLRSILSEYGFKGAEIVEFGSPDEVLIKTQFSGSSSEISEKLALALGNTFTLRRVESVGPKIGKELQNDALKAIGLALLLILIYITFRFDRYYALGSVMALIHDVLITLGVFSLLDYEINLSIIAAFLTIVGYSLNDTIVVFDRIRENIPKYLKKTLNDVVNLSLNETLNRTVITSLTTMMVVVILFVWGGKVINLFAFALIVGIFIGTYSSLFVASPVMVFFEKRSSKTPYK</sequence>
<evidence type="ECO:0000256" key="4">
    <source>
        <dbReference type="ARBA" id="ARBA00022475"/>
    </source>
</evidence>
<name>A0A382BKC4_9ZZZZ</name>
<dbReference type="InterPro" id="IPR022646">
    <property type="entry name" value="SecD/SecF_CS"/>
</dbReference>
<dbReference type="InterPro" id="IPR022645">
    <property type="entry name" value="SecD/SecF_bac"/>
</dbReference>
<keyword evidence="3" id="KW-0813">Transport</keyword>
<evidence type="ECO:0000259" key="11">
    <source>
        <dbReference type="Pfam" id="PF02355"/>
    </source>
</evidence>
<comment type="subcellular location">
    <subcellularLocation>
        <location evidence="1">Cell membrane</location>
        <topology evidence="1">Multi-pass membrane protein</topology>
    </subcellularLocation>
</comment>
<dbReference type="InterPro" id="IPR048634">
    <property type="entry name" value="SecD_SecF_C"/>
</dbReference>
<evidence type="ECO:0000256" key="2">
    <source>
        <dbReference type="ARBA" id="ARBA00015792"/>
    </source>
</evidence>
<evidence type="ECO:0000313" key="12">
    <source>
        <dbReference type="EMBL" id="SVB14124.1"/>
    </source>
</evidence>
<dbReference type="InterPro" id="IPR005665">
    <property type="entry name" value="SecF_bac"/>
</dbReference>
<dbReference type="PRINTS" id="PR01755">
    <property type="entry name" value="SECFTRNLCASE"/>
</dbReference>
<evidence type="ECO:0000256" key="10">
    <source>
        <dbReference type="SAM" id="Phobius"/>
    </source>
</evidence>
<dbReference type="EMBL" id="UINC01030174">
    <property type="protein sequence ID" value="SVB14124.1"/>
    <property type="molecule type" value="Genomic_DNA"/>
</dbReference>